<dbReference type="Pfam" id="PF05426">
    <property type="entry name" value="Alginate_lyase"/>
    <property type="match status" value="1"/>
</dbReference>
<keyword evidence="7" id="KW-1185">Reference proteome</keyword>
<dbReference type="GO" id="GO:0042597">
    <property type="term" value="C:periplasmic space"/>
    <property type="evidence" value="ECO:0007669"/>
    <property type="project" value="InterPro"/>
</dbReference>
<organism evidence="6 7">
    <name type="scientific">Thelephora terrestris</name>
    <dbReference type="NCBI Taxonomy" id="56493"/>
    <lineage>
        <taxon>Eukaryota</taxon>
        <taxon>Fungi</taxon>
        <taxon>Dikarya</taxon>
        <taxon>Basidiomycota</taxon>
        <taxon>Agaricomycotina</taxon>
        <taxon>Agaricomycetes</taxon>
        <taxon>Thelephorales</taxon>
        <taxon>Thelephoraceae</taxon>
        <taxon>Thelephora</taxon>
    </lineage>
</organism>
<gene>
    <name evidence="6" type="ORF">BJ322DRAFT_1107330</name>
</gene>
<dbReference type="OrthoDB" id="63533at2759"/>
<keyword evidence="2 6" id="KW-0456">Lyase</keyword>
<evidence type="ECO:0000313" key="7">
    <source>
        <dbReference type="Proteomes" id="UP000736335"/>
    </source>
</evidence>
<dbReference type="AlphaFoldDB" id="A0A9P6HHW5"/>
<reference evidence="6" key="2">
    <citation type="submission" date="2020-11" db="EMBL/GenBank/DDBJ databases">
        <authorList>
            <consortium name="DOE Joint Genome Institute"/>
            <person name="Kuo A."/>
            <person name="Miyauchi S."/>
            <person name="Kiss E."/>
            <person name="Drula E."/>
            <person name="Kohler A."/>
            <person name="Sanchez-Garcia M."/>
            <person name="Andreopoulos B."/>
            <person name="Barry K.W."/>
            <person name="Bonito G."/>
            <person name="Buee M."/>
            <person name="Carver A."/>
            <person name="Chen C."/>
            <person name="Cichocki N."/>
            <person name="Clum A."/>
            <person name="Culley D."/>
            <person name="Crous P.W."/>
            <person name="Fauchery L."/>
            <person name="Girlanda M."/>
            <person name="Hayes R."/>
            <person name="Keri Z."/>
            <person name="Labutti K."/>
            <person name="Lipzen A."/>
            <person name="Lombard V."/>
            <person name="Magnuson J."/>
            <person name="Maillard F."/>
            <person name="Morin E."/>
            <person name="Murat C."/>
            <person name="Nolan M."/>
            <person name="Ohm R."/>
            <person name="Pangilinan J."/>
            <person name="Pereira M."/>
            <person name="Perotto S."/>
            <person name="Peter M."/>
            <person name="Riley R."/>
            <person name="Sitrit Y."/>
            <person name="Stielow B."/>
            <person name="Szollosi G."/>
            <person name="Zifcakova L."/>
            <person name="Stursova M."/>
            <person name="Spatafora J.W."/>
            <person name="Tedersoo L."/>
            <person name="Vaario L.-M."/>
            <person name="Yamada A."/>
            <person name="Yan M."/>
            <person name="Wang P."/>
            <person name="Xu J."/>
            <person name="Bruns T."/>
            <person name="Baldrian P."/>
            <person name="Vilgalys R."/>
            <person name="Henrissat B."/>
            <person name="Grigoriev I.V."/>
            <person name="Hibbett D."/>
            <person name="Nagy L.G."/>
            <person name="Martin F.M."/>
        </authorList>
    </citation>
    <scope>NUCLEOTIDE SEQUENCE</scope>
    <source>
        <strain evidence="6">UH-Tt-Lm1</strain>
    </source>
</reference>
<dbReference type="Proteomes" id="UP000736335">
    <property type="component" value="Unassembled WGS sequence"/>
</dbReference>
<feature type="region of interest" description="Disordered" evidence="3">
    <location>
        <begin position="547"/>
        <end position="572"/>
    </location>
</feature>
<dbReference type="Gene3D" id="1.50.10.100">
    <property type="entry name" value="Chondroitin AC/alginate lyase"/>
    <property type="match status" value="1"/>
</dbReference>
<reference evidence="6" key="1">
    <citation type="journal article" date="2020" name="Nat. Commun.">
        <title>Large-scale genome sequencing of mycorrhizal fungi provides insights into the early evolution of symbiotic traits.</title>
        <authorList>
            <person name="Miyauchi S."/>
            <person name="Kiss E."/>
            <person name="Kuo A."/>
            <person name="Drula E."/>
            <person name="Kohler A."/>
            <person name="Sanchez-Garcia M."/>
            <person name="Morin E."/>
            <person name="Andreopoulos B."/>
            <person name="Barry K.W."/>
            <person name="Bonito G."/>
            <person name="Buee M."/>
            <person name="Carver A."/>
            <person name="Chen C."/>
            <person name="Cichocki N."/>
            <person name="Clum A."/>
            <person name="Culley D."/>
            <person name="Crous P.W."/>
            <person name="Fauchery L."/>
            <person name="Girlanda M."/>
            <person name="Hayes R.D."/>
            <person name="Keri Z."/>
            <person name="LaButti K."/>
            <person name="Lipzen A."/>
            <person name="Lombard V."/>
            <person name="Magnuson J."/>
            <person name="Maillard F."/>
            <person name="Murat C."/>
            <person name="Nolan M."/>
            <person name="Ohm R.A."/>
            <person name="Pangilinan J."/>
            <person name="Pereira M.F."/>
            <person name="Perotto S."/>
            <person name="Peter M."/>
            <person name="Pfister S."/>
            <person name="Riley R."/>
            <person name="Sitrit Y."/>
            <person name="Stielow J.B."/>
            <person name="Szollosi G."/>
            <person name="Zifcakova L."/>
            <person name="Stursova M."/>
            <person name="Spatafora J.W."/>
            <person name="Tedersoo L."/>
            <person name="Vaario L.M."/>
            <person name="Yamada A."/>
            <person name="Yan M."/>
            <person name="Wang P."/>
            <person name="Xu J."/>
            <person name="Bruns T."/>
            <person name="Baldrian P."/>
            <person name="Vilgalys R."/>
            <person name="Dunand C."/>
            <person name="Henrissat B."/>
            <person name="Grigoriev I.V."/>
            <person name="Hibbett D."/>
            <person name="Nagy L.G."/>
            <person name="Martin F.M."/>
        </authorList>
    </citation>
    <scope>NUCLEOTIDE SEQUENCE</scope>
    <source>
        <strain evidence="6">UH-Tt-Lm1</strain>
    </source>
</reference>
<keyword evidence="1 4" id="KW-0732">Signal</keyword>
<dbReference type="InterPro" id="IPR008397">
    <property type="entry name" value="Alginate_lyase_dom"/>
</dbReference>
<feature type="region of interest" description="Disordered" evidence="3">
    <location>
        <begin position="200"/>
        <end position="219"/>
    </location>
</feature>
<evidence type="ECO:0000256" key="1">
    <source>
        <dbReference type="ARBA" id="ARBA00022729"/>
    </source>
</evidence>
<dbReference type="InterPro" id="IPR008929">
    <property type="entry name" value="Chondroitin_lyas"/>
</dbReference>
<name>A0A9P6HHW5_9AGAM</name>
<dbReference type="SUPFAM" id="SSF48230">
    <property type="entry name" value="Chondroitin AC/alginate lyase"/>
    <property type="match status" value="1"/>
</dbReference>
<evidence type="ECO:0000259" key="5">
    <source>
        <dbReference type="Pfam" id="PF05426"/>
    </source>
</evidence>
<evidence type="ECO:0000256" key="2">
    <source>
        <dbReference type="ARBA" id="ARBA00023239"/>
    </source>
</evidence>
<evidence type="ECO:0000256" key="3">
    <source>
        <dbReference type="SAM" id="MobiDB-lite"/>
    </source>
</evidence>
<proteinExistence type="predicted"/>
<protein>
    <submittedName>
        <fullName evidence="6">Chondroitin AC/alginate lyase</fullName>
    </submittedName>
</protein>
<feature type="domain" description="Alginate lyase" evidence="5">
    <location>
        <begin position="203"/>
        <end position="469"/>
    </location>
</feature>
<comment type="caution">
    <text evidence="6">The sequence shown here is derived from an EMBL/GenBank/DDBJ whole genome shotgun (WGS) entry which is preliminary data.</text>
</comment>
<sequence>MRLNNTLAVFLLLAPWVFVRGDVCDWVSPEYMIDQRTHPIQDTANAKKSLVSIAGAYGKKGPWSVRTPPDQVPPSNNPNDYMSFAPYYWPDCNWCPSKKRHHDELNGFTPYNIASPPLLTSSAHWRGAGHRRRGVEDVFQIPKVQNEDVIPAPLQNPPTGVLGSLPVMPESSTGAGTPTTTTSADNVMTEAPDPALAKAQTTQTSPCSTSPTKSMPPSATWTSCPYKHIDGKANPDVRTLSGPNNVNDMSQAVFFSAMGYAVTGTGSYSQKAVAFLEAFFLQENTAMTPNVDFGQIVRGIGPEHRVGTFTGVLDMRGMVKVANAILTLKAAKSSDWDVQKDAKMKVWLKQYIGWLESSPIAKKTAYSSNNHATFFHAQLAAVKLVADDGAGAQEALNWYFSHQFMDQIAASGEQPFEAVRANPYHYRCFNLEGMITAAKLGDYLGMDLWTKKTRNGATIQRALDFIMAQDPKTEAVSQIFPHVAAVAAAYGDPDKRYAKFLQAQNSNYKSERYWLYDQALALKMSPSRTRAKRESRRPLRWKRQDTDGLEEYPDGDGVIAPPESQNNTASEKGVTFQCPEAFTGQDEIELDNGVFVTCDQLRPFYVLFYPDAHEEEVEN</sequence>
<feature type="compositionally biased region" description="Low complexity" evidence="3">
    <location>
        <begin position="201"/>
        <end position="219"/>
    </location>
</feature>
<accession>A0A9P6HHW5</accession>
<dbReference type="GO" id="GO:0016829">
    <property type="term" value="F:lyase activity"/>
    <property type="evidence" value="ECO:0007669"/>
    <property type="project" value="UniProtKB-KW"/>
</dbReference>
<dbReference type="EMBL" id="WIUZ02000005">
    <property type="protein sequence ID" value="KAF9787268.1"/>
    <property type="molecule type" value="Genomic_DNA"/>
</dbReference>
<feature type="signal peptide" evidence="4">
    <location>
        <begin position="1"/>
        <end position="21"/>
    </location>
</feature>
<evidence type="ECO:0000313" key="6">
    <source>
        <dbReference type="EMBL" id="KAF9787268.1"/>
    </source>
</evidence>
<evidence type="ECO:0000256" key="4">
    <source>
        <dbReference type="SAM" id="SignalP"/>
    </source>
</evidence>
<feature type="chain" id="PRO_5040310925" evidence="4">
    <location>
        <begin position="22"/>
        <end position="619"/>
    </location>
</feature>